<dbReference type="InterPro" id="IPR041588">
    <property type="entry name" value="Integrase_H2C2"/>
</dbReference>
<dbReference type="CDD" id="cd09279">
    <property type="entry name" value="RNase_HI_like"/>
    <property type="match status" value="1"/>
</dbReference>
<dbReference type="InterPro" id="IPR043128">
    <property type="entry name" value="Rev_trsase/Diguanyl_cyclase"/>
</dbReference>
<evidence type="ECO:0000313" key="3">
    <source>
        <dbReference type="Proteomes" id="UP000326396"/>
    </source>
</evidence>
<dbReference type="Gene3D" id="1.10.340.70">
    <property type="match status" value="1"/>
</dbReference>
<sequence>MSGSSSQPFSFTFVPPPHQATVATMVHTSTPAKSSAIRVDGEEAGISSSDHVTPRIPLTIASSVLPANLSSPGGGMIRTPSTLSGMSSSIPPPFYPYTPLMPPFNHSLPQTPIYMGTTTMPMHSNAMYISNSPISPSQSVLSTPTGSMSHEAILANLRTQLQFTGISAPQTASHNDMQTLFHSHANPQICFSPLDYSRPYKPPELLMKSKFIAPIALAEFQRKLKMPTNVGKYDGLSDPEDHYNVFVSAGGVEQWTMPAWCHMFVQTLLGAARIWFDSLPAGIRYNLESLQINGTTEALKVAGFIHGVRDKHLIRKLHGVNGTPEDMNTLMTIAKAYVQQEKSVTASAEWENKKNEKKMANVPVQSSYAGRKSSVEANMKSPSFRRETGRFAPYIPREYRKKRSMGSERREAVVKEVRKLVEAGILRETKDQTWVANPMMVQKSYGTWRMCIDYKDLNKACPKDNYPLPEIDLKVDSLSEFPVKCFLDAYKGYYQVQMAEEEENKTAFHTDIGIICYKKMPFGLKNAGAIYQRMMDMVFKDQIGKNVEVYVDDLLRKYNIKLNPAKCSFGVMEGKFLGVIVTKGGFKANPEKVEAIRSMASPRSVKEVQTLNGRLVAINRFLSKHAEKSLPFIVTLKKETGKEFQWTAEADQAFQALKKCLEELPALTAPHQGEVLQLYLSASEKAVLKRPEVSGRLAKWAIEVGVFDLIYKPRTAIKAQVIADFIAEIPQECEQEMEEGIGKEEQGVWEVYTDGASNVEGVGVGVMVVSPLGNEKARALKLKFNASNNEAEYEALIAGLQSVFLENARKVVAHVDSLLVSNQINGVYEIKEERMKQYVQVVEGLMAKFESCVVIHVPRSQNKKADALSKLASSFADPVKEISVEEVLVPTTEKNLLGPLLKCVDLEEANYLVREVHAGICEIHAGPRAVVAKLTNAGYYWPGMHLSAVEEIKKCQACQKHAPFLTRPKNELIPVTSVWPFQKWAIDLVGPFPQG</sequence>
<dbReference type="AlphaFoldDB" id="A0A5N6LCF0"/>
<protein>
    <recommendedName>
        <fullName evidence="1">RNase H type-1 domain-containing protein</fullName>
    </recommendedName>
</protein>
<dbReference type="SUPFAM" id="SSF56672">
    <property type="entry name" value="DNA/RNA polymerases"/>
    <property type="match status" value="1"/>
</dbReference>
<organism evidence="2 3">
    <name type="scientific">Mikania micrantha</name>
    <name type="common">bitter vine</name>
    <dbReference type="NCBI Taxonomy" id="192012"/>
    <lineage>
        <taxon>Eukaryota</taxon>
        <taxon>Viridiplantae</taxon>
        <taxon>Streptophyta</taxon>
        <taxon>Embryophyta</taxon>
        <taxon>Tracheophyta</taxon>
        <taxon>Spermatophyta</taxon>
        <taxon>Magnoliopsida</taxon>
        <taxon>eudicotyledons</taxon>
        <taxon>Gunneridae</taxon>
        <taxon>Pentapetalae</taxon>
        <taxon>asterids</taxon>
        <taxon>campanulids</taxon>
        <taxon>Asterales</taxon>
        <taxon>Asteraceae</taxon>
        <taxon>Asteroideae</taxon>
        <taxon>Heliantheae alliance</taxon>
        <taxon>Eupatorieae</taxon>
        <taxon>Mikania</taxon>
    </lineage>
</organism>
<dbReference type="InterPro" id="IPR002156">
    <property type="entry name" value="RNaseH_domain"/>
</dbReference>
<dbReference type="Gene3D" id="3.30.420.10">
    <property type="entry name" value="Ribonuclease H-like superfamily/Ribonuclease H"/>
    <property type="match status" value="1"/>
</dbReference>
<proteinExistence type="predicted"/>
<accession>A0A5N6LCF0</accession>
<dbReference type="Gene3D" id="3.30.70.270">
    <property type="match status" value="2"/>
</dbReference>
<dbReference type="InterPro" id="IPR036397">
    <property type="entry name" value="RNaseH_sf"/>
</dbReference>
<dbReference type="PANTHER" id="PTHR48475">
    <property type="entry name" value="RIBONUCLEASE H"/>
    <property type="match status" value="1"/>
</dbReference>
<gene>
    <name evidence="2" type="ORF">E3N88_44289</name>
</gene>
<evidence type="ECO:0000313" key="2">
    <source>
        <dbReference type="EMBL" id="KAD0423211.1"/>
    </source>
</evidence>
<dbReference type="InterPro" id="IPR000477">
    <property type="entry name" value="RT_dom"/>
</dbReference>
<dbReference type="Pfam" id="PF13456">
    <property type="entry name" value="RVT_3"/>
    <property type="match status" value="1"/>
</dbReference>
<dbReference type="Proteomes" id="UP000326396">
    <property type="component" value="Unassembled WGS sequence"/>
</dbReference>
<dbReference type="GO" id="GO:0004523">
    <property type="term" value="F:RNA-DNA hybrid ribonuclease activity"/>
    <property type="evidence" value="ECO:0007669"/>
    <property type="project" value="InterPro"/>
</dbReference>
<dbReference type="EMBL" id="SZYD01001696">
    <property type="protein sequence ID" value="KAD0423211.1"/>
    <property type="molecule type" value="Genomic_DNA"/>
</dbReference>
<dbReference type="InterPro" id="IPR012337">
    <property type="entry name" value="RNaseH-like_sf"/>
</dbReference>
<dbReference type="PANTHER" id="PTHR48475:SF2">
    <property type="entry name" value="RIBONUCLEASE H"/>
    <property type="match status" value="1"/>
</dbReference>
<dbReference type="Pfam" id="PF00078">
    <property type="entry name" value="RVT_1"/>
    <property type="match status" value="1"/>
</dbReference>
<reference evidence="2 3" key="1">
    <citation type="submission" date="2019-05" db="EMBL/GenBank/DDBJ databases">
        <title>Mikania micrantha, genome provides insights into the molecular mechanism of rapid growth.</title>
        <authorList>
            <person name="Liu B."/>
        </authorList>
    </citation>
    <scope>NUCLEOTIDE SEQUENCE [LARGE SCALE GENOMIC DNA]</scope>
    <source>
        <strain evidence="2">NLD-2019</strain>
        <tissue evidence="2">Leaf</tissue>
    </source>
</reference>
<keyword evidence="3" id="KW-1185">Reference proteome</keyword>
<evidence type="ECO:0000259" key="1">
    <source>
        <dbReference type="PROSITE" id="PS50879"/>
    </source>
</evidence>
<dbReference type="Gene3D" id="3.10.10.10">
    <property type="entry name" value="HIV Type 1 Reverse Transcriptase, subunit A, domain 1"/>
    <property type="match status" value="1"/>
</dbReference>
<dbReference type="CDD" id="cd01647">
    <property type="entry name" value="RT_LTR"/>
    <property type="match status" value="1"/>
</dbReference>
<dbReference type="PROSITE" id="PS50879">
    <property type="entry name" value="RNASE_H_1"/>
    <property type="match status" value="1"/>
</dbReference>
<name>A0A5N6LCF0_9ASTR</name>
<dbReference type="GO" id="GO:0003676">
    <property type="term" value="F:nucleic acid binding"/>
    <property type="evidence" value="ECO:0007669"/>
    <property type="project" value="InterPro"/>
</dbReference>
<dbReference type="SUPFAM" id="SSF53098">
    <property type="entry name" value="Ribonuclease H-like"/>
    <property type="match status" value="1"/>
</dbReference>
<dbReference type="InterPro" id="IPR043502">
    <property type="entry name" value="DNA/RNA_pol_sf"/>
</dbReference>
<feature type="domain" description="RNase H type-1" evidence="1">
    <location>
        <begin position="745"/>
        <end position="874"/>
    </location>
</feature>
<dbReference type="OrthoDB" id="101614at2759"/>
<comment type="caution">
    <text evidence="2">The sequence shown here is derived from an EMBL/GenBank/DDBJ whole genome shotgun (WGS) entry which is preliminary data.</text>
</comment>
<dbReference type="Pfam" id="PF17921">
    <property type="entry name" value="Integrase_H2C2"/>
    <property type="match status" value="1"/>
</dbReference>